<gene>
    <name evidence="2" type="primary">aguA</name>
    <name evidence="3" type="ORF">FC82_GL001073</name>
</gene>
<protein>
    <recommendedName>
        <fullName evidence="2">Putative agmatine deiminase</fullName>
        <ecNumber evidence="2">3.5.3.12</ecNumber>
    </recommendedName>
    <alternativeName>
        <fullName evidence="2">Agmatine iminohydrolase</fullName>
    </alternativeName>
</protein>
<dbReference type="GO" id="GO:0004668">
    <property type="term" value="F:protein-arginine deiminase activity"/>
    <property type="evidence" value="ECO:0007669"/>
    <property type="project" value="InterPro"/>
</dbReference>
<dbReference type="RefSeq" id="WP_054762400.1">
    <property type="nucleotide sequence ID" value="NZ_AYYR01000020.1"/>
</dbReference>
<name>A0A0R2BBG6_SECCO</name>
<evidence type="ECO:0000313" key="4">
    <source>
        <dbReference type="Proteomes" id="UP000051845"/>
    </source>
</evidence>
<sequence>MKLTSLPTEDGFRLPAEFESQQAGYMIWPQRPDNWRDGGKPAQHAFTKLATLLAKYQPMTMLVNENQFGNARGLLPDNVRVVEMSSNDAFIKDTGPFYIVNDSGEIRYADFNFNAWGGLLDGLYFPWDKDNELGVKLANLNRLDFYQNGMTLEGCSVLTDGEGTLFTTEEVILSEGRNKRMTKQQAEAIFQQYLGITKTIWLPEGFFMDETGGDIDNVINVVKPGELVLSWTDNKYDPQYRISHEAFELLKQATDAQGRHFKIHKLQLPSTLTLSAKEAQGVDSINGMLPRIEGQRLTATYVNYITTDKAVIVPAFGDPQDSSACQLLHELYPDRTIESFSVREILTGGGGLHTVVLNVPRGEVGGMK</sequence>
<dbReference type="HAMAP" id="MF_01841">
    <property type="entry name" value="Agmatine_deimin"/>
    <property type="match status" value="1"/>
</dbReference>
<comment type="caution">
    <text evidence="2">Lacks conserved residue(s) required for the propagation of feature annotation.</text>
</comment>
<dbReference type="PANTHER" id="PTHR31377">
    <property type="entry name" value="AGMATINE DEIMINASE-RELATED"/>
    <property type="match status" value="1"/>
</dbReference>
<accession>A0A0R2BBG6</accession>
<keyword evidence="1 2" id="KW-0378">Hydrolase</keyword>
<reference evidence="3 4" key="1">
    <citation type="journal article" date="2015" name="Genome Announc.">
        <title>Expanding the biotechnology potential of lactobacilli through comparative genomics of 213 strains and associated genera.</title>
        <authorList>
            <person name="Sun Z."/>
            <person name="Harris H.M."/>
            <person name="McCann A."/>
            <person name="Guo C."/>
            <person name="Argimon S."/>
            <person name="Zhang W."/>
            <person name="Yang X."/>
            <person name="Jeffery I.B."/>
            <person name="Cooney J.C."/>
            <person name="Kagawa T.F."/>
            <person name="Liu W."/>
            <person name="Song Y."/>
            <person name="Salvetti E."/>
            <person name="Wrobel A."/>
            <person name="Rasinkangas P."/>
            <person name="Parkhill J."/>
            <person name="Rea M.C."/>
            <person name="O'Sullivan O."/>
            <person name="Ritari J."/>
            <person name="Douillard F.P."/>
            <person name="Paul Ross R."/>
            <person name="Yang R."/>
            <person name="Briner A.E."/>
            <person name="Felis G.E."/>
            <person name="de Vos W.M."/>
            <person name="Barrangou R."/>
            <person name="Klaenhammer T.R."/>
            <person name="Caufield P.W."/>
            <person name="Cui Y."/>
            <person name="Zhang H."/>
            <person name="O'Toole P.W."/>
        </authorList>
    </citation>
    <scope>NUCLEOTIDE SEQUENCE [LARGE SCALE GENOMIC DNA]</scope>
    <source>
        <strain evidence="3 4">DSM 20515</strain>
    </source>
</reference>
<dbReference type="SUPFAM" id="SSF55909">
    <property type="entry name" value="Pentein"/>
    <property type="match status" value="1"/>
</dbReference>
<dbReference type="GO" id="GO:0047632">
    <property type="term" value="F:agmatine deiminase activity"/>
    <property type="evidence" value="ECO:0007669"/>
    <property type="project" value="UniProtKB-UniRule"/>
</dbReference>
<comment type="catalytic activity">
    <reaction evidence="2">
        <text>agmatine + H2O = N-carbamoylputrescine + NH4(+)</text>
        <dbReference type="Rhea" id="RHEA:18037"/>
        <dbReference type="ChEBI" id="CHEBI:15377"/>
        <dbReference type="ChEBI" id="CHEBI:28938"/>
        <dbReference type="ChEBI" id="CHEBI:58145"/>
        <dbReference type="ChEBI" id="CHEBI:58318"/>
        <dbReference type="EC" id="3.5.3.12"/>
    </reaction>
</comment>
<dbReference type="InterPro" id="IPR007466">
    <property type="entry name" value="Peptidyl-Arg-deiminase_porph"/>
</dbReference>
<dbReference type="GO" id="GO:0009446">
    <property type="term" value="P:putrescine biosynthetic process"/>
    <property type="evidence" value="ECO:0007669"/>
    <property type="project" value="InterPro"/>
</dbReference>
<dbReference type="Pfam" id="PF04371">
    <property type="entry name" value="PAD_porph"/>
    <property type="match status" value="1"/>
</dbReference>
<dbReference type="STRING" id="33960.TY91_00275"/>
<evidence type="ECO:0000313" key="3">
    <source>
        <dbReference type="EMBL" id="KRM76831.1"/>
    </source>
</evidence>
<organism evidence="3 4">
    <name type="scientific">Secundilactobacillus collinoides DSM 20515 = JCM 1123</name>
    <dbReference type="NCBI Taxonomy" id="1423733"/>
    <lineage>
        <taxon>Bacteria</taxon>
        <taxon>Bacillati</taxon>
        <taxon>Bacillota</taxon>
        <taxon>Bacilli</taxon>
        <taxon>Lactobacillales</taxon>
        <taxon>Lactobacillaceae</taxon>
        <taxon>Secundilactobacillus</taxon>
    </lineage>
</organism>
<dbReference type="Gene3D" id="3.75.10.10">
    <property type="entry name" value="L-arginine/glycine Amidinotransferase, Chain A"/>
    <property type="match status" value="1"/>
</dbReference>
<evidence type="ECO:0000256" key="1">
    <source>
        <dbReference type="ARBA" id="ARBA00022801"/>
    </source>
</evidence>
<dbReference type="InterPro" id="IPR017754">
    <property type="entry name" value="Agmatine_deiminase"/>
</dbReference>
<dbReference type="Proteomes" id="UP000051845">
    <property type="component" value="Unassembled WGS sequence"/>
</dbReference>
<dbReference type="PATRIC" id="fig|1423733.4.peg.1135"/>
<dbReference type="PANTHER" id="PTHR31377:SF0">
    <property type="entry name" value="AGMATINE DEIMINASE-RELATED"/>
    <property type="match status" value="1"/>
</dbReference>
<comment type="similarity">
    <text evidence="2">Belongs to the agmatine deiminase family.</text>
</comment>
<dbReference type="EC" id="3.5.3.12" evidence="2"/>
<dbReference type="AlphaFoldDB" id="A0A0R2BBG6"/>
<evidence type="ECO:0000256" key="2">
    <source>
        <dbReference type="HAMAP-Rule" id="MF_01841"/>
    </source>
</evidence>
<dbReference type="EMBL" id="AYYR01000020">
    <property type="protein sequence ID" value="KRM76831.1"/>
    <property type="molecule type" value="Genomic_DNA"/>
</dbReference>
<proteinExistence type="inferred from homology"/>
<dbReference type="NCBIfam" id="TIGR03380">
    <property type="entry name" value="agmatine_aguA"/>
    <property type="match status" value="1"/>
</dbReference>
<comment type="caution">
    <text evidence="3">The sequence shown here is derived from an EMBL/GenBank/DDBJ whole genome shotgun (WGS) entry which is preliminary data.</text>
</comment>